<keyword evidence="3" id="KW-1185">Reference proteome</keyword>
<feature type="domain" description="HTH marR-type" evidence="1">
    <location>
        <begin position="20"/>
        <end position="158"/>
    </location>
</feature>
<organism evidence="2 3">
    <name type="scientific">Martelella lutilitoris</name>
    <dbReference type="NCBI Taxonomy" id="2583532"/>
    <lineage>
        <taxon>Bacteria</taxon>
        <taxon>Pseudomonadati</taxon>
        <taxon>Pseudomonadota</taxon>
        <taxon>Alphaproteobacteria</taxon>
        <taxon>Hyphomicrobiales</taxon>
        <taxon>Aurantimonadaceae</taxon>
        <taxon>Martelella</taxon>
    </lineage>
</organism>
<name>A0A5C4JTS0_9HYPH</name>
<evidence type="ECO:0000259" key="1">
    <source>
        <dbReference type="PROSITE" id="PS50995"/>
    </source>
</evidence>
<sequence>MARPEKNEPADADRNAPTATDDMLRAFIGYNMKRSFIVVREDLQRVLDPLGLKVATFSALSVVVENPDISQSQLAQVLKLERSGMVVLVDALEGDDLISRNRVPGDRRTYALRATPKGRRLWEKARAVVDAHETALFGPILDAGERALLLSLLQRVSSAL</sequence>
<reference evidence="2 3" key="2">
    <citation type="submission" date="2019-06" db="EMBL/GenBank/DDBJ databases">
        <title>Martelella lutilitoris sp. nov., isolated from a tidal mudflat.</title>
        <authorList>
            <person name="Kim Y.-J."/>
        </authorList>
    </citation>
    <scope>NUCLEOTIDE SEQUENCE [LARGE SCALE GENOMIC DNA]</scope>
    <source>
        <strain evidence="2 3">GH2-6</strain>
    </source>
</reference>
<dbReference type="SMART" id="SM00347">
    <property type="entry name" value="HTH_MARR"/>
    <property type="match status" value="1"/>
</dbReference>
<dbReference type="Pfam" id="PF12802">
    <property type="entry name" value="MarR_2"/>
    <property type="match status" value="1"/>
</dbReference>
<dbReference type="InterPro" id="IPR039422">
    <property type="entry name" value="MarR/SlyA-like"/>
</dbReference>
<comment type="caution">
    <text evidence="2">The sequence shown here is derived from an EMBL/GenBank/DDBJ whole genome shotgun (WGS) entry which is preliminary data.</text>
</comment>
<dbReference type="InterPro" id="IPR036388">
    <property type="entry name" value="WH-like_DNA-bd_sf"/>
</dbReference>
<gene>
    <name evidence="2" type="ORF">FF124_05285</name>
</gene>
<dbReference type="PANTHER" id="PTHR33164">
    <property type="entry name" value="TRANSCRIPTIONAL REGULATOR, MARR FAMILY"/>
    <property type="match status" value="1"/>
</dbReference>
<dbReference type="InterPro" id="IPR000835">
    <property type="entry name" value="HTH_MarR-typ"/>
</dbReference>
<dbReference type="PROSITE" id="PS50995">
    <property type="entry name" value="HTH_MARR_2"/>
    <property type="match status" value="1"/>
</dbReference>
<dbReference type="GO" id="GO:0006950">
    <property type="term" value="P:response to stress"/>
    <property type="evidence" value="ECO:0007669"/>
    <property type="project" value="TreeGrafter"/>
</dbReference>
<dbReference type="AlphaFoldDB" id="A0A5C4JTS0"/>
<protein>
    <submittedName>
        <fullName evidence="2">MarR family transcriptional regulator</fullName>
    </submittedName>
</protein>
<evidence type="ECO:0000313" key="3">
    <source>
        <dbReference type="Proteomes" id="UP000307874"/>
    </source>
</evidence>
<dbReference type="PRINTS" id="PR00598">
    <property type="entry name" value="HTHMARR"/>
</dbReference>
<dbReference type="RefSeq" id="WP_138747459.1">
    <property type="nucleotide sequence ID" value="NZ_VCLB01000003.1"/>
</dbReference>
<accession>A0A5C4JTS0</accession>
<dbReference type="Gene3D" id="1.10.10.10">
    <property type="entry name" value="Winged helix-like DNA-binding domain superfamily/Winged helix DNA-binding domain"/>
    <property type="match status" value="1"/>
</dbReference>
<evidence type="ECO:0000313" key="2">
    <source>
        <dbReference type="EMBL" id="TNB48551.1"/>
    </source>
</evidence>
<dbReference type="SUPFAM" id="SSF46785">
    <property type="entry name" value="Winged helix' DNA-binding domain"/>
    <property type="match status" value="1"/>
</dbReference>
<dbReference type="EMBL" id="VCLB01000003">
    <property type="protein sequence ID" value="TNB48551.1"/>
    <property type="molecule type" value="Genomic_DNA"/>
</dbReference>
<dbReference type="OrthoDB" id="6331822at2"/>
<proteinExistence type="predicted"/>
<dbReference type="PANTHER" id="PTHR33164:SF43">
    <property type="entry name" value="HTH-TYPE TRANSCRIPTIONAL REPRESSOR YETL"/>
    <property type="match status" value="1"/>
</dbReference>
<reference evidence="2 3" key="1">
    <citation type="submission" date="2019-05" db="EMBL/GenBank/DDBJ databases">
        <authorList>
            <person name="Lee S.D."/>
        </authorList>
    </citation>
    <scope>NUCLEOTIDE SEQUENCE [LARGE SCALE GENOMIC DNA]</scope>
    <source>
        <strain evidence="2 3">GH2-6</strain>
    </source>
</reference>
<dbReference type="Proteomes" id="UP000307874">
    <property type="component" value="Unassembled WGS sequence"/>
</dbReference>
<dbReference type="GO" id="GO:0003700">
    <property type="term" value="F:DNA-binding transcription factor activity"/>
    <property type="evidence" value="ECO:0007669"/>
    <property type="project" value="InterPro"/>
</dbReference>
<dbReference type="InterPro" id="IPR036390">
    <property type="entry name" value="WH_DNA-bd_sf"/>
</dbReference>